<evidence type="ECO:0000313" key="6">
    <source>
        <dbReference type="Proteomes" id="UP000887572"/>
    </source>
</evidence>
<dbReference type="PANTHER" id="PTHR12827">
    <property type="entry name" value="MEIOTIC CHECKPOINT REGULATOR TSG24 FAMILY MEMBER"/>
    <property type="match status" value="1"/>
</dbReference>
<dbReference type="GO" id="GO:0060090">
    <property type="term" value="F:molecular adaptor activity"/>
    <property type="evidence" value="ECO:0007669"/>
    <property type="project" value="TreeGrafter"/>
</dbReference>
<evidence type="ECO:0000256" key="3">
    <source>
        <dbReference type="ARBA" id="ARBA00022776"/>
    </source>
</evidence>
<protein>
    <submittedName>
        <fullName evidence="7">Anaphase-promoting complex subunit 1</fullName>
    </submittedName>
</protein>
<keyword evidence="2" id="KW-0132">Cell division</keyword>
<dbReference type="PANTHER" id="PTHR12827:SF3">
    <property type="entry name" value="ANAPHASE-PROMOTING COMPLEX SUBUNIT 1"/>
    <property type="match status" value="1"/>
</dbReference>
<name>A0A914H7A5_GLORO</name>
<dbReference type="Gene3D" id="1.25.10.10">
    <property type="entry name" value="Leucine-rich Repeat Variant"/>
    <property type="match status" value="1"/>
</dbReference>
<evidence type="ECO:0000256" key="4">
    <source>
        <dbReference type="ARBA" id="ARBA00023306"/>
    </source>
</evidence>
<dbReference type="WBParaSite" id="Gr19_v10_g14488.t2">
    <property type="protein sequence ID" value="Gr19_v10_g14488.t2"/>
    <property type="gene ID" value="Gr19_v10_g14488"/>
</dbReference>
<keyword evidence="6" id="KW-1185">Reference proteome</keyword>
<proteinExistence type="inferred from homology"/>
<evidence type="ECO:0000313" key="7">
    <source>
        <dbReference type="WBParaSite" id="Gr19_v10_g14488.t2"/>
    </source>
</evidence>
<accession>A0A914H7A5</accession>
<evidence type="ECO:0000256" key="1">
    <source>
        <dbReference type="ARBA" id="ARBA00010547"/>
    </source>
</evidence>
<dbReference type="GO" id="GO:0070979">
    <property type="term" value="P:protein K11-linked ubiquitination"/>
    <property type="evidence" value="ECO:0007669"/>
    <property type="project" value="TreeGrafter"/>
</dbReference>
<sequence>MMIVPKTTKTLSPAFKGYHVIINHFVKNGVLVKRVEAFGREAVVFHGCSNQTVHRYSTDFDLINALFVTFSSKTPEDYLCLIGSTQIDFYALADGMYCSLALPFKICQANSVSFGLLLERNSLPGEFGSSPCAAQLFSLTHPYNEIFPILCKFKDDSHCHYTFRGRKMKVVPKDVGANWTSSFFGPNDLLMCYDFDERTNHIFMIRKCTKDERMAAKSDFGVMNSSALLHTPSSMQSFYSPNFFNRRFIENQMIGATNAQHYSPSVAINPITFSNNTSLSQPKYHQQNLANTSNGASVVGFASKVTPVRRYYTRSIAAAERLAFGINSNTFSAIFSQPSTTEKSPALRSLEHSATLNRMKLKQKLAMVASGSSLYTPRQVDMSDLLSFGERDGDGDDPPASLDMAVEFCLHWLWAESTEKVASKLERLRVSSSASSHSEDKSEMSRMASTFFISRNLFDKNDRYIVFHVPHERRVRILRLSFGKGHRNLSFIHTPILSYCAYSSATAAASIRGSAAVPFLHASYFMVLECLNLSEDQFCLPPSVALYHGHHKLAMIALNIGPNAHLLRLLPAGRCPKGLNLFYLQVITADEEDINSETNFSQIETQNSISELQLGFGTEVANRCFYAICVTLQSEHQLNIVSRSICTNPWRIVLEAEQIPCVNELPADRVELALLFELLFNNFGVELSTELPYRQLLGRIREHMGEDLQGGSVNKRTRLNDVTAELTENDEFWDKLQADMNLIHSTSDLNAKCIRHLYQVKILERRVLNFLRKVVDRDSGQRKCKRAREVVTATRHRLGAAGAFDCKRNVADVHKWVTASRWMMDLRLHNVKHMLDPSLPILIPNKAFGMSFNDVQQREQHEQFLVSVAIRTLARPFGQALLHFRTRHGFSANDLDPAMGMRQICLNGRVHPGRNQVDYPLNESFPTHKTAMDWANFYNALARGLSFCGGFPQCLFSNGPPENELPSTVRAGLILAAGLVGNVRNVMNLYDIHVLLTQNNRHLVIALLVGCAAAYRGTSEVHIYKIIATHLPFLLQPTLCEFRIDLVVQTAALISLGLLFCETSNHTVSSQLLNQMSLEVPCESDQSSDRYAFVLAAGFAIGLINLGKGKEISDTEIPISSSPSLKDRLIKLLKGGERRMAYLNYDHVRCSCMRVNNVVGPRMGGASSSVGRTYTPGGGGIHGAIESLNGGTHDNGGPSGQSVPRHVDHSGIGQPSSSHVRELPTLNIHLTSPSAAIALGLIYLRTGDSWISDTLAIVDTFYEIDQIRPDMLMVRTLSRCLVDFDEIKCTQEWIETQIPEIIRKYAKHFLEIKSKEEMWWAEFIDMNTVAKAYFYCYAGALFALALRFASKWDIKALRLIQHFYGMTQIDDAKNATSSDGHSMADFAIQAGKNCINACINVSALCMALVMAGSGDLQTTRLLRKIRNTFHKIGEAPIPRDTSVHSLHVSTNMALGLLYLGHGRLCISNSNLAIASLVISLFPLFPHSIIDNRFYFQSIRFLWVLAISPASRCEIVHDGLETGNTFAQRTVDCPRCGNITVNKCL</sequence>
<dbReference type="GO" id="GO:0005680">
    <property type="term" value="C:anaphase-promoting complex"/>
    <property type="evidence" value="ECO:0007669"/>
    <property type="project" value="InterPro"/>
</dbReference>
<dbReference type="GO" id="GO:0031145">
    <property type="term" value="P:anaphase-promoting complex-dependent catabolic process"/>
    <property type="evidence" value="ECO:0007669"/>
    <property type="project" value="TreeGrafter"/>
</dbReference>
<dbReference type="GO" id="GO:0051301">
    <property type="term" value="P:cell division"/>
    <property type="evidence" value="ECO:0007669"/>
    <property type="project" value="UniProtKB-KW"/>
</dbReference>
<dbReference type="GO" id="GO:0007091">
    <property type="term" value="P:metaphase/anaphase transition of mitotic cell cycle"/>
    <property type="evidence" value="ECO:0007669"/>
    <property type="project" value="TreeGrafter"/>
</dbReference>
<comment type="similarity">
    <text evidence="1">Belongs to the APC1 family.</text>
</comment>
<keyword evidence="3" id="KW-0498">Mitosis</keyword>
<feature type="region of interest" description="Disordered" evidence="5">
    <location>
        <begin position="1182"/>
        <end position="1219"/>
    </location>
</feature>
<organism evidence="6 7">
    <name type="scientific">Globodera rostochiensis</name>
    <name type="common">Golden nematode worm</name>
    <name type="synonym">Heterodera rostochiensis</name>
    <dbReference type="NCBI Taxonomy" id="31243"/>
    <lineage>
        <taxon>Eukaryota</taxon>
        <taxon>Metazoa</taxon>
        <taxon>Ecdysozoa</taxon>
        <taxon>Nematoda</taxon>
        <taxon>Chromadorea</taxon>
        <taxon>Rhabditida</taxon>
        <taxon>Tylenchina</taxon>
        <taxon>Tylenchomorpha</taxon>
        <taxon>Tylenchoidea</taxon>
        <taxon>Heteroderidae</taxon>
        <taxon>Heteroderinae</taxon>
        <taxon>Globodera</taxon>
    </lineage>
</organism>
<keyword evidence="4" id="KW-0131">Cell cycle</keyword>
<dbReference type="InterPro" id="IPR024990">
    <property type="entry name" value="Apc1"/>
</dbReference>
<reference evidence="7" key="1">
    <citation type="submission" date="2022-11" db="UniProtKB">
        <authorList>
            <consortium name="WormBaseParasite"/>
        </authorList>
    </citation>
    <scope>IDENTIFICATION</scope>
</reference>
<evidence type="ECO:0000256" key="5">
    <source>
        <dbReference type="SAM" id="MobiDB-lite"/>
    </source>
</evidence>
<dbReference type="Proteomes" id="UP000887572">
    <property type="component" value="Unplaced"/>
</dbReference>
<evidence type="ECO:0000256" key="2">
    <source>
        <dbReference type="ARBA" id="ARBA00022618"/>
    </source>
</evidence>
<dbReference type="InterPro" id="IPR011989">
    <property type="entry name" value="ARM-like"/>
</dbReference>